<accession>A0A2M8KY05</accession>
<evidence type="ECO:0000313" key="2">
    <source>
        <dbReference type="Proteomes" id="UP000229098"/>
    </source>
</evidence>
<evidence type="ECO:0008006" key="3">
    <source>
        <dbReference type="Google" id="ProtNLM"/>
    </source>
</evidence>
<dbReference type="Proteomes" id="UP000229098">
    <property type="component" value="Unassembled WGS sequence"/>
</dbReference>
<sequence length="209" mass="24446">MLHSHKTIFFDWNKTLSHSQFWEHLEDPDHPNSREGAVISNFLFNENRELLNPWMRGEMSTDDVLIKISEKTGISFQFIRQELEHSCRNMRLVADEIVDLIQKVRSAGIQCVIATDNMDTFRTYTIPHMRLDDIFDDFLISCELGVLKFDIDKGHKRIPFFDTYLSEHNLNYSDVVLLDDCTDDGFYHAMGFQIVQIRQPADLIACLLQ</sequence>
<dbReference type="SUPFAM" id="SSF56784">
    <property type="entry name" value="HAD-like"/>
    <property type="match status" value="1"/>
</dbReference>
<dbReference type="AlphaFoldDB" id="A0A2M8KY05"/>
<dbReference type="InterPro" id="IPR023214">
    <property type="entry name" value="HAD_sf"/>
</dbReference>
<gene>
    <name evidence="1" type="ORF">COU90_00700</name>
</gene>
<name>A0A2M8KY05_9BACT</name>
<dbReference type="EMBL" id="PFEF01000003">
    <property type="protein sequence ID" value="PJE64773.1"/>
    <property type="molecule type" value="Genomic_DNA"/>
</dbReference>
<reference evidence="2" key="1">
    <citation type="submission" date="2017-09" db="EMBL/GenBank/DDBJ databases">
        <title>Depth-based differentiation of microbial function through sediment-hosted aquifers and enrichment of novel symbionts in the deep terrestrial subsurface.</title>
        <authorList>
            <person name="Probst A.J."/>
            <person name="Ladd B."/>
            <person name="Jarett J.K."/>
            <person name="Geller-Mcgrath D.E."/>
            <person name="Sieber C.M.K."/>
            <person name="Emerson J.B."/>
            <person name="Anantharaman K."/>
            <person name="Thomas B.C."/>
            <person name="Malmstrom R."/>
            <person name="Stieglmeier M."/>
            <person name="Klingl A."/>
            <person name="Woyke T."/>
            <person name="Ryan C.M."/>
            <person name="Banfield J.F."/>
        </authorList>
    </citation>
    <scope>NUCLEOTIDE SEQUENCE [LARGE SCALE GENOMIC DNA]</scope>
</reference>
<proteinExistence type="predicted"/>
<organism evidence="1 2">
    <name type="scientific">Candidatus Ryanbacteria bacterium CG10_big_fil_rev_8_21_14_0_10_43_42</name>
    <dbReference type="NCBI Taxonomy" id="1974864"/>
    <lineage>
        <taxon>Bacteria</taxon>
        <taxon>Candidatus Ryaniibacteriota</taxon>
    </lineage>
</organism>
<protein>
    <recommendedName>
        <fullName evidence="3">HAD family hydrolase</fullName>
    </recommendedName>
</protein>
<evidence type="ECO:0000313" key="1">
    <source>
        <dbReference type="EMBL" id="PJE64773.1"/>
    </source>
</evidence>
<comment type="caution">
    <text evidence="1">The sequence shown here is derived from an EMBL/GenBank/DDBJ whole genome shotgun (WGS) entry which is preliminary data.</text>
</comment>
<dbReference type="Gene3D" id="3.40.50.1000">
    <property type="entry name" value="HAD superfamily/HAD-like"/>
    <property type="match status" value="1"/>
</dbReference>
<dbReference type="InterPro" id="IPR036412">
    <property type="entry name" value="HAD-like_sf"/>
</dbReference>